<gene>
    <name evidence="1" type="ORF">K490DRAFT_53950</name>
</gene>
<organism evidence="1 2">
    <name type="scientific">Saccharata proteae CBS 121410</name>
    <dbReference type="NCBI Taxonomy" id="1314787"/>
    <lineage>
        <taxon>Eukaryota</taxon>
        <taxon>Fungi</taxon>
        <taxon>Dikarya</taxon>
        <taxon>Ascomycota</taxon>
        <taxon>Pezizomycotina</taxon>
        <taxon>Dothideomycetes</taxon>
        <taxon>Dothideomycetes incertae sedis</taxon>
        <taxon>Botryosphaeriales</taxon>
        <taxon>Saccharataceae</taxon>
        <taxon>Saccharata</taxon>
    </lineage>
</organism>
<accession>A0A9P4M2M3</accession>
<keyword evidence="2" id="KW-1185">Reference proteome</keyword>
<proteinExistence type="predicted"/>
<reference evidence="1" key="1">
    <citation type="journal article" date="2020" name="Stud. Mycol.">
        <title>101 Dothideomycetes genomes: a test case for predicting lifestyles and emergence of pathogens.</title>
        <authorList>
            <person name="Haridas S."/>
            <person name="Albert R."/>
            <person name="Binder M."/>
            <person name="Bloem J."/>
            <person name="Labutti K."/>
            <person name="Salamov A."/>
            <person name="Andreopoulos B."/>
            <person name="Baker S."/>
            <person name="Barry K."/>
            <person name="Bills G."/>
            <person name="Bluhm B."/>
            <person name="Cannon C."/>
            <person name="Castanera R."/>
            <person name="Culley D."/>
            <person name="Daum C."/>
            <person name="Ezra D."/>
            <person name="Gonzalez J."/>
            <person name="Henrissat B."/>
            <person name="Kuo A."/>
            <person name="Liang C."/>
            <person name="Lipzen A."/>
            <person name="Lutzoni F."/>
            <person name="Magnuson J."/>
            <person name="Mondo S."/>
            <person name="Nolan M."/>
            <person name="Ohm R."/>
            <person name="Pangilinan J."/>
            <person name="Park H.-J."/>
            <person name="Ramirez L."/>
            <person name="Alfaro M."/>
            <person name="Sun H."/>
            <person name="Tritt A."/>
            <person name="Yoshinaga Y."/>
            <person name="Zwiers L.-H."/>
            <person name="Turgeon B."/>
            <person name="Goodwin S."/>
            <person name="Spatafora J."/>
            <person name="Crous P."/>
            <person name="Grigoriev I."/>
        </authorList>
    </citation>
    <scope>NUCLEOTIDE SEQUENCE</scope>
    <source>
        <strain evidence="1">CBS 121410</strain>
    </source>
</reference>
<sequence length="208" mass="23408">MHQMCYESALQDIRSTQDAMELLRRHAAQSKNTYDSFLNLLQRCVQNKNSGSLSLRGSIQLAKKADKMKKYRGDLQSYRSGISRAIDVLNMEKIEEILSEIRKGEQKISGEPADLKREELSRLYEDCAAAMTSKVDFEQRWGDANVDGNTIAARVVGMENPSGKIRQTYSKTTAGDDAIITEGIVSTGFMATIMDKSAKIRETENRKR</sequence>
<evidence type="ECO:0000313" key="2">
    <source>
        <dbReference type="Proteomes" id="UP000799776"/>
    </source>
</evidence>
<dbReference type="Proteomes" id="UP000799776">
    <property type="component" value="Unassembled WGS sequence"/>
</dbReference>
<dbReference type="EMBL" id="ML978712">
    <property type="protein sequence ID" value="KAF2091029.1"/>
    <property type="molecule type" value="Genomic_DNA"/>
</dbReference>
<protein>
    <submittedName>
        <fullName evidence="1">Uncharacterized protein</fullName>
    </submittedName>
</protein>
<comment type="caution">
    <text evidence="1">The sequence shown here is derived from an EMBL/GenBank/DDBJ whole genome shotgun (WGS) entry which is preliminary data.</text>
</comment>
<name>A0A9P4M2M3_9PEZI</name>
<evidence type="ECO:0000313" key="1">
    <source>
        <dbReference type="EMBL" id="KAF2091029.1"/>
    </source>
</evidence>
<dbReference type="AlphaFoldDB" id="A0A9P4M2M3"/>